<dbReference type="EMBL" id="CP031376">
    <property type="protein sequence ID" value="AXK51563.1"/>
    <property type="molecule type" value="Genomic_DNA"/>
</dbReference>
<evidence type="ECO:0000313" key="2">
    <source>
        <dbReference type="EMBL" id="AXK51563.1"/>
    </source>
</evidence>
<organism evidence="2 3">
    <name type="scientific">Spiroplasma alleghenense</name>
    <dbReference type="NCBI Taxonomy" id="216931"/>
    <lineage>
        <taxon>Bacteria</taxon>
        <taxon>Bacillati</taxon>
        <taxon>Mycoplasmatota</taxon>
        <taxon>Mollicutes</taxon>
        <taxon>Entomoplasmatales</taxon>
        <taxon>Spiroplasmataceae</taxon>
        <taxon>Spiroplasma</taxon>
    </lineage>
</organism>
<gene>
    <name evidence="2" type="ORF">SALLE_v1c08930</name>
</gene>
<sequence>MNEISIVKQDKNNFILKNIFLNSKKFKVYYWIIIGMISSLIIINLWWFLWLDYSRVYFKDIPGVEESFFNGFISDKIKIYSKAKFQPKIMFYGYNSGSTNMFLWIFSLVLLLISIFWPIALYIALFDVFWGTENDQIATANFRKCLIGFYLVVPVIVILIVQNFYITNYSAFSNSFKNQFFSQFKDFQENNLTPVIQEQFEIVESGVTNIFDSKTNKIFSIVSTSISILTLIPIIFYSTFAYLYPFTKMYVTDNPESIVALLKK</sequence>
<proteinExistence type="predicted"/>
<evidence type="ECO:0008006" key="4">
    <source>
        <dbReference type="Google" id="ProtNLM"/>
    </source>
</evidence>
<protein>
    <recommendedName>
        <fullName evidence="4">Transmembrane protein</fullName>
    </recommendedName>
</protein>
<keyword evidence="3" id="KW-1185">Reference proteome</keyword>
<reference evidence="2 3" key="1">
    <citation type="submission" date="2018-07" db="EMBL/GenBank/DDBJ databases">
        <title>Complete genome sequence of Spiroplasma alleghenense PLHS-1 (ATCC 51752).</title>
        <authorList>
            <person name="Chou L."/>
            <person name="Lee T.-Y."/>
            <person name="Tsai Y.-M."/>
            <person name="Kuo C.-H."/>
        </authorList>
    </citation>
    <scope>NUCLEOTIDE SEQUENCE [LARGE SCALE GENOMIC DNA]</scope>
    <source>
        <strain evidence="2 3">PLHS-1</strain>
    </source>
</reference>
<feature type="transmembrane region" description="Helical" evidence="1">
    <location>
        <begin position="218"/>
        <end position="244"/>
    </location>
</feature>
<accession>A0A345Z4N4</accession>
<dbReference type="KEGG" id="salx:SALLE_v1c08930"/>
<keyword evidence="1" id="KW-1133">Transmembrane helix</keyword>
<feature type="transmembrane region" description="Helical" evidence="1">
    <location>
        <begin position="28"/>
        <end position="49"/>
    </location>
</feature>
<dbReference type="AlphaFoldDB" id="A0A345Z4N4"/>
<keyword evidence="1" id="KW-0472">Membrane</keyword>
<dbReference type="Proteomes" id="UP000254792">
    <property type="component" value="Chromosome"/>
</dbReference>
<dbReference type="RefSeq" id="WP_115558456.1">
    <property type="nucleotide sequence ID" value="NZ_CP031376.1"/>
</dbReference>
<keyword evidence="1" id="KW-0812">Transmembrane</keyword>
<feature type="transmembrane region" description="Helical" evidence="1">
    <location>
        <begin position="101"/>
        <end position="125"/>
    </location>
</feature>
<evidence type="ECO:0000256" key="1">
    <source>
        <dbReference type="SAM" id="Phobius"/>
    </source>
</evidence>
<evidence type="ECO:0000313" key="3">
    <source>
        <dbReference type="Proteomes" id="UP000254792"/>
    </source>
</evidence>
<name>A0A345Z4N4_9MOLU</name>
<feature type="transmembrane region" description="Helical" evidence="1">
    <location>
        <begin position="146"/>
        <end position="166"/>
    </location>
</feature>